<dbReference type="RefSeq" id="WP_135706532.1">
    <property type="nucleotide sequence ID" value="NZ_CP038636.1"/>
</dbReference>
<proteinExistence type="predicted"/>
<keyword evidence="2" id="KW-0614">Plasmid</keyword>
<dbReference type="AlphaFoldDB" id="A0A4P7LGN7"/>
<evidence type="ECO:0000313" key="3">
    <source>
        <dbReference type="Proteomes" id="UP000295294"/>
    </source>
</evidence>
<dbReference type="Proteomes" id="UP000295294">
    <property type="component" value="Plasmid unnamed1"/>
</dbReference>
<evidence type="ECO:0000313" key="2">
    <source>
        <dbReference type="EMBL" id="QBY55256.1"/>
    </source>
</evidence>
<dbReference type="EMBL" id="CP038636">
    <property type="protein sequence ID" value="QBY55256.1"/>
    <property type="molecule type" value="Genomic_DNA"/>
</dbReference>
<evidence type="ECO:0000259" key="1">
    <source>
        <dbReference type="Pfam" id="PF21836"/>
    </source>
</evidence>
<geneLocation type="plasmid" evidence="2">
    <name>unnamed1</name>
</geneLocation>
<sequence>MTPRLSPRTAGIARRGLLLGMAWLNENLQHFAVRTVTSQRFDKHHVAQLKPLTELALTVWMLKRCGLELPLLDATASWIWQQCEHGRKLVALLLARHDFLPCCALYASLRQLGFRDPALDRVLRLLARADIEAALPLQPWSRLAMRYNLWQLGLTKWPGQEGGLYIATRPEPWVVSGEVAYAITHEVFYLTDFGARELEDVCVTDYLRAWLPYWTRAFVDANDNDLAAELAMVAACLQASHDPASTQGLHSALAVQREDGAVPGPDGAGSFLFAEGDTAAHRDFLGCYHTTLVTLMAAAMTLRNSTI</sequence>
<protein>
    <recommendedName>
        <fullName evidence="1">DUF6895 domain-containing protein</fullName>
    </recommendedName>
</protein>
<reference evidence="2 3" key="1">
    <citation type="submission" date="2019-03" db="EMBL/GenBank/DDBJ databases">
        <title>Efficiently degradation of phenoxyalkanoic acid herbicides by Cupriavidus oxalaticus strain X32.</title>
        <authorList>
            <person name="Sheng X."/>
        </authorList>
    </citation>
    <scope>NUCLEOTIDE SEQUENCE [LARGE SCALE GENOMIC DNA]</scope>
    <source>
        <strain evidence="2 3">X32</strain>
        <plasmid evidence="2 3">unnamed1</plasmid>
    </source>
</reference>
<dbReference type="InterPro" id="IPR054190">
    <property type="entry name" value="DUF6895"/>
</dbReference>
<gene>
    <name evidence="2" type="ORF">E0W60_29590</name>
</gene>
<name>A0A4P7LGN7_9BURK</name>
<dbReference type="KEGG" id="cox:E0W60_29590"/>
<dbReference type="Pfam" id="PF21836">
    <property type="entry name" value="DUF6895"/>
    <property type="match status" value="1"/>
</dbReference>
<organism evidence="2 3">
    <name type="scientific">Cupriavidus oxalaticus</name>
    <dbReference type="NCBI Taxonomy" id="96344"/>
    <lineage>
        <taxon>Bacteria</taxon>
        <taxon>Pseudomonadati</taxon>
        <taxon>Pseudomonadota</taxon>
        <taxon>Betaproteobacteria</taxon>
        <taxon>Burkholderiales</taxon>
        <taxon>Burkholderiaceae</taxon>
        <taxon>Cupriavidus</taxon>
    </lineage>
</organism>
<dbReference type="OrthoDB" id="9182388at2"/>
<accession>A0A4P7LGN7</accession>
<feature type="domain" description="DUF6895" evidence="1">
    <location>
        <begin position="21"/>
        <end position="299"/>
    </location>
</feature>